<evidence type="ECO:0000259" key="7">
    <source>
        <dbReference type="Pfam" id="PF12819"/>
    </source>
</evidence>
<evidence type="ECO:0000256" key="2">
    <source>
        <dbReference type="ARBA" id="ARBA00022692"/>
    </source>
</evidence>
<dbReference type="GO" id="GO:0016020">
    <property type="term" value="C:membrane"/>
    <property type="evidence" value="ECO:0007669"/>
    <property type="project" value="UniProtKB-SubCell"/>
</dbReference>
<sequence length="339" mass="38050">MIKVLLFANFFAQKAFSEDCGSDTSYKDANGDTWNSDDDYIKAGDNKQVAPSSSSKVEQLNTLRVFFKQNKICYTLPTPSSTRYLVRAMFWYGNYDGLSKPRDMAWFNSYRYDYGANDRILGYPDDPFNRIWEPQIPPGLESVTANFTSIDVTSVNDPPDSAIITAVEAQSSSDTIHLSFSFGNISHLDHVEMYFTEPFLQTSETRSFKVLLNKSYVNTTNPEYQKCVSIGANSLSVGTLNVQLVPTSDSTLSPIISAIEVYTVSEPLVTATTSQNDLDGLGEFVHNFEQLKGWNGEPCLPNDTIWQRLNCSTDYQPPRVTAMYTQILTVPFLLLMFLA</sequence>
<proteinExistence type="predicted"/>
<dbReference type="PANTHER" id="PTHR45631">
    <property type="entry name" value="OS07G0107800 PROTEIN-RELATED"/>
    <property type="match status" value="1"/>
</dbReference>
<keyword evidence="4" id="KW-1133">Transmembrane helix</keyword>
<gene>
    <name evidence="8" type="ORF">F3Y22_tig00111095pilonHSYRG00795</name>
</gene>
<reference evidence="8" key="1">
    <citation type="submission" date="2019-09" db="EMBL/GenBank/DDBJ databases">
        <title>Draft genome information of white flower Hibiscus syriacus.</title>
        <authorList>
            <person name="Kim Y.-M."/>
        </authorList>
    </citation>
    <scope>NUCLEOTIDE SEQUENCE [LARGE SCALE GENOMIC DNA]</scope>
    <source>
        <strain evidence="8">YM2019G1</strain>
    </source>
</reference>
<dbReference type="AlphaFoldDB" id="A0A6A2Z2N5"/>
<dbReference type="InterPro" id="IPR024788">
    <property type="entry name" value="Malectin-like_Carb-bd_dom"/>
</dbReference>
<feature type="domain" description="Malectin-like" evidence="7">
    <location>
        <begin position="19"/>
        <end position="100"/>
    </location>
</feature>
<comment type="caution">
    <text evidence="8">The sequence shown here is derived from an EMBL/GenBank/DDBJ whole genome shotgun (WGS) entry which is preliminary data.</text>
</comment>
<comment type="subcellular location">
    <subcellularLocation>
        <location evidence="1">Membrane</location>
        <topology evidence="1">Single-pass membrane protein</topology>
    </subcellularLocation>
</comment>
<feature type="signal peptide" evidence="6">
    <location>
        <begin position="1"/>
        <end position="17"/>
    </location>
</feature>
<accession>A0A6A2Z2N5</accession>
<dbReference type="PANTHER" id="PTHR45631:SF186">
    <property type="entry name" value="MALECTIN-LIKE DOMAIN-CONTAINING PROTEIN"/>
    <property type="match status" value="1"/>
</dbReference>
<feature type="chain" id="PRO_5025504072" description="Malectin-like domain-containing protein" evidence="6">
    <location>
        <begin position="18"/>
        <end position="339"/>
    </location>
</feature>
<evidence type="ECO:0000313" key="8">
    <source>
        <dbReference type="EMBL" id="KAE8685710.1"/>
    </source>
</evidence>
<evidence type="ECO:0000256" key="1">
    <source>
        <dbReference type="ARBA" id="ARBA00004167"/>
    </source>
</evidence>
<keyword evidence="2" id="KW-0812">Transmembrane</keyword>
<evidence type="ECO:0000256" key="4">
    <source>
        <dbReference type="ARBA" id="ARBA00022989"/>
    </source>
</evidence>
<dbReference type="EMBL" id="VEPZ02001229">
    <property type="protein sequence ID" value="KAE8685710.1"/>
    <property type="molecule type" value="Genomic_DNA"/>
</dbReference>
<evidence type="ECO:0000313" key="9">
    <source>
        <dbReference type="Proteomes" id="UP000436088"/>
    </source>
</evidence>
<evidence type="ECO:0000256" key="6">
    <source>
        <dbReference type="SAM" id="SignalP"/>
    </source>
</evidence>
<keyword evidence="5" id="KW-0472">Membrane</keyword>
<dbReference type="Pfam" id="PF12819">
    <property type="entry name" value="Malectin_like"/>
    <property type="match status" value="2"/>
</dbReference>
<keyword evidence="3 6" id="KW-0732">Signal</keyword>
<evidence type="ECO:0000256" key="3">
    <source>
        <dbReference type="ARBA" id="ARBA00022729"/>
    </source>
</evidence>
<name>A0A6A2Z2N5_HIBSY</name>
<organism evidence="8 9">
    <name type="scientific">Hibiscus syriacus</name>
    <name type="common">Rose of Sharon</name>
    <dbReference type="NCBI Taxonomy" id="106335"/>
    <lineage>
        <taxon>Eukaryota</taxon>
        <taxon>Viridiplantae</taxon>
        <taxon>Streptophyta</taxon>
        <taxon>Embryophyta</taxon>
        <taxon>Tracheophyta</taxon>
        <taxon>Spermatophyta</taxon>
        <taxon>Magnoliopsida</taxon>
        <taxon>eudicotyledons</taxon>
        <taxon>Gunneridae</taxon>
        <taxon>Pentapetalae</taxon>
        <taxon>rosids</taxon>
        <taxon>malvids</taxon>
        <taxon>Malvales</taxon>
        <taxon>Malvaceae</taxon>
        <taxon>Malvoideae</taxon>
        <taxon>Hibiscus</taxon>
    </lineage>
</organism>
<keyword evidence="9" id="KW-1185">Reference proteome</keyword>
<evidence type="ECO:0000256" key="5">
    <source>
        <dbReference type="ARBA" id="ARBA00023136"/>
    </source>
</evidence>
<feature type="domain" description="Malectin-like" evidence="7">
    <location>
        <begin position="109"/>
        <end position="264"/>
    </location>
</feature>
<protein>
    <recommendedName>
        <fullName evidence="7">Malectin-like domain-containing protein</fullName>
    </recommendedName>
</protein>
<dbReference type="Proteomes" id="UP000436088">
    <property type="component" value="Unassembled WGS sequence"/>
</dbReference>